<dbReference type="VEuPathDB" id="FungiDB:ATCC64974_52380"/>
<accession>A0A100IRI2</accession>
<feature type="transmembrane region" description="Helical" evidence="1">
    <location>
        <begin position="188"/>
        <end position="211"/>
    </location>
</feature>
<dbReference type="VEuPathDB" id="FungiDB:ASPNIDRAFT2_1185313"/>
<sequence length="372" mass="40833">MAPRWRAAEDTIRPKPNTLNPWILSPDESDAVLLSWTLRIARMMRVCVAYWAETETSRAAVKTNHEDNAKRASLRWEYRVEVPAARTTNRGHLQFAEDKGGLWSSGNSTNVSLSVGQAVEGGLYATMTRHFKAEIDTRYADIVLIVCGFVSGLVDGLSFNAWGSFSSMQTGNTLFIALGASGQPRYPAYLWAKSLIALCTFISSNVIFIQVARRLSPRRRSTMILSFATQTICLLAAAILVEAKVVSPKPEDPRAPIQWMQILPITLLAFQAGGQICASRILAYDEIPTVVLTTLLCDLLVDPDLLAKRNAKRNRRIGAFLALFLGAMTAGGLSKVATMASSLWFAFGLKFTITLSWVVWRAEGGSKAGDIV</sequence>
<name>A0A100IRI2_ASPNG</name>
<feature type="transmembrane region" description="Helical" evidence="1">
    <location>
        <begin position="223"/>
        <end position="241"/>
    </location>
</feature>
<dbReference type="EMBL" id="BCMY01000019">
    <property type="protein sequence ID" value="GAQ46020.1"/>
    <property type="molecule type" value="Genomic_DNA"/>
</dbReference>
<proteinExistence type="predicted"/>
<feature type="transmembrane region" description="Helical" evidence="1">
    <location>
        <begin position="261"/>
        <end position="283"/>
    </location>
</feature>
<dbReference type="Pfam" id="PF06912">
    <property type="entry name" value="DUF1275"/>
    <property type="match status" value="1"/>
</dbReference>
<dbReference type="VEuPathDB" id="FungiDB:An02g13140"/>
<dbReference type="InterPro" id="IPR010699">
    <property type="entry name" value="DUF1275"/>
</dbReference>
<evidence type="ECO:0000313" key="3">
    <source>
        <dbReference type="Proteomes" id="UP000068243"/>
    </source>
</evidence>
<dbReference type="VEuPathDB" id="FungiDB:M747DRAFT_303081"/>
<dbReference type="AlphaFoldDB" id="A0A100IRI2"/>
<keyword evidence="1" id="KW-0472">Membrane</keyword>
<feature type="transmembrane region" description="Helical" evidence="1">
    <location>
        <begin position="343"/>
        <end position="360"/>
    </location>
</feature>
<gene>
    <name evidence="2" type="ORF">ABL_08681</name>
</gene>
<dbReference type="PANTHER" id="PTHR37488:SF6">
    <property type="entry name" value="DUF1275 DOMAIN PROTEIN (AFU_ORTHOLOGUE AFUA_3G07550)"/>
    <property type="match status" value="1"/>
</dbReference>
<dbReference type="Proteomes" id="UP000068243">
    <property type="component" value="Unassembled WGS sequence"/>
</dbReference>
<dbReference type="PANTHER" id="PTHR37488">
    <property type="entry name" value="DUF1275 DOMAIN-CONTAINING PROTEIN"/>
    <property type="match status" value="1"/>
</dbReference>
<keyword evidence="1" id="KW-0812">Transmembrane</keyword>
<organism evidence="2 3">
    <name type="scientific">Aspergillus niger</name>
    <dbReference type="NCBI Taxonomy" id="5061"/>
    <lineage>
        <taxon>Eukaryota</taxon>
        <taxon>Fungi</taxon>
        <taxon>Dikarya</taxon>
        <taxon>Ascomycota</taxon>
        <taxon>Pezizomycotina</taxon>
        <taxon>Eurotiomycetes</taxon>
        <taxon>Eurotiomycetidae</taxon>
        <taxon>Eurotiales</taxon>
        <taxon>Aspergillaceae</taxon>
        <taxon>Aspergillus</taxon>
        <taxon>Aspergillus subgen. Circumdati</taxon>
    </lineage>
</organism>
<feature type="transmembrane region" description="Helical" evidence="1">
    <location>
        <begin position="139"/>
        <end position="162"/>
    </location>
</feature>
<feature type="transmembrane region" description="Helical" evidence="1">
    <location>
        <begin position="317"/>
        <end position="337"/>
    </location>
</feature>
<dbReference type="PaxDb" id="5061-CADANGAP00002767"/>
<evidence type="ECO:0000256" key="1">
    <source>
        <dbReference type="SAM" id="Phobius"/>
    </source>
</evidence>
<keyword evidence="1" id="KW-1133">Transmembrane helix</keyword>
<protein>
    <submittedName>
        <fullName evidence="2">DUF1275 domain protein</fullName>
    </submittedName>
</protein>
<dbReference type="OrthoDB" id="5223589at2759"/>
<dbReference type="OMA" id="RAPIEWM"/>
<reference evidence="3" key="1">
    <citation type="journal article" date="2016" name="Genome Announc.">
        <title>Draft genome sequence of Aspergillus niger strain An76.</title>
        <authorList>
            <person name="Gong W."/>
            <person name="Cheng Z."/>
            <person name="Zhang H."/>
            <person name="Liu L."/>
            <person name="Gao P."/>
            <person name="Wang L."/>
        </authorList>
    </citation>
    <scope>NUCLEOTIDE SEQUENCE [LARGE SCALE GENOMIC DNA]</scope>
    <source>
        <strain evidence="3">An76</strain>
    </source>
</reference>
<comment type="caution">
    <text evidence="2">The sequence shown here is derived from an EMBL/GenBank/DDBJ whole genome shotgun (WGS) entry which is preliminary data.</text>
</comment>
<evidence type="ECO:0000313" key="2">
    <source>
        <dbReference type="EMBL" id="GAQ46020.1"/>
    </source>
</evidence>